<gene>
    <name evidence="8" type="primary">aspC</name>
    <name evidence="8" type="ORF">M832_08030</name>
</gene>
<dbReference type="SUPFAM" id="SSF53383">
    <property type="entry name" value="PLP-dependent transferases"/>
    <property type="match status" value="1"/>
</dbReference>
<dbReference type="InterPro" id="IPR000796">
    <property type="entry name" value="Asp_trans"/>
</dbReference>
<dbReference type="InterPro" id="IPR015424">
    <property type="entry name" value="PyrdxlP-dep_Trfase"/>
</dbReference>
<dbReference type="Pfam" id="PF00155">
    <property type="entry name" value="Aminotran_1_2"/>
    <property type="match status" value="1"/>
</dbReference>
<organism evidence="8 9">
    <name type="scientific">Chlamydia avium 10DC88</name>
    <dbReference type="NCBI Taxonomy" id="1229831"/>
    <lineage>
        <taxon>Bacteria</taxon>
        <taxon>Pseudomonadati</taxon>
        <taxon>Chlamydiota</taxon>
        <taxon>Chlamydiia</taxon>
        <taxon>Chlamydiales</taxon>
        <taxon>Chlamydiaceae</taxon>
        <taxon>Chlamydia/Chlamydophila group</taxon>
        <taxon>Chlamydia</taxon>
    </lineage>
</organism>
<comment type="similarity">
    <text evidence="2">Belongs to the class-I pyridoxal-phosphate-dependent aminotransferase family.</text>
</comment>
<dbReference type="GO" id="GO:0004069">
    <property type="term" value="F:L-aspartate:2-oxoglutarate aminotransferase activity"/>
    <property type="evidence" value="ECO:0007669"/>
    <property type="project" value="UniProtKB-EC"/>
</dbReference>
<keyword evidence="4 8" id="KW-0032">Aminotransferase</keyword>
<dbReference type="InterPro" id="IPR015422">
    <property type="entry name" value="PyrdxlP-dep_Trfase_small"/>
</dbReference>
<dbReference type="GO" id="GO:0042802">
    <property type="term" value="F:identical protein binding"/>
    <property type="evidence" value="ECO:0007669"/>
    <property type="project" value="TreeGrafter"/>
</dbReference>
<comment type="subunit">
    <text evidence="3">Homodimer.</text>
</comment>
<evidence type="ECO:0000256" key="3">
    <source>
        <dbReference type="ARBA" id="ARBA00011738"/>
    </source>
</evidence>
<evidence type="ECO:0000259" key="7">
    <source>
        <dbReference type="Pfam" id="PF00155"/>
    </source>
</evidence>
<dbReference type="STRING" id="1229831.M832_08030"/>
<dbReference type="eggNOG" id="COG1448">
    <property type="taxonomic scope" value="Bacteria"/>
</dbReference>
<evidence type="ECO:0000256" key="1">
    <source>
        <dbReference type="ARBA" id="ARBA00001933"/>
    </source>
</evidence>
<dbReference type="Gene3D" id="3.40.640.10">
    <property type="entry name" value="Type I PLP-dependent aspartate aminotransferase-like (Major domain)"/>
    <property type="match status" value="1"/>
</dbReference>
<dbReference type="Proteomes" id="UP000019433">
    <property type="component" value="Chromosome"/>
</dbReference>
<dbReference type="EMBL" id="CP006571">
    <property type="protein sequence ID" value="AHK63652.1"/>
    <property type="molecule type" value="Genomic_DNA"/>
</dbReference>
<evidence type="ECO:0000256" key="5">
    <source>
        <dbReference type="ARBA" id="ARBA00022679"/>
    </source>
</evidence>
<evidence type="ECO:0000256" key="4">
    <source>
        <dbReference type="ARBA" id="ARBA00022576"/>
    </source>
</evidence>
<keyword evidence="5 8" id="KW-0808">Transferase</keyword>
<feature type="domain" description="Aminotransferase class I/classII large" evidence="7">
    <location>
        <begin position="44"/>
        <end position="400"/>
    </location>
</feature>
<dbReference type="KEGG" id="cav:M832_08030"/>
<comment type="cofactor">
    <cofactor evidence="1">
        <name>pyridoxal 5'-phosphate</name>
        <dbReference type="ChEBI" id="CHEBI:597326"/>
    </cofactor>
</comment>
<dbReference type="PANTHER" id="PTHR11879">
    <property type="entry name" value="ASPARTATE AMINOTRANSFERASE"/>
    <property type="match status" value="1"/>
</dbReference>
<sequence length="410" mass="47054">MRFWINLRVASRIFFMSFFKQLPIYPSDSILGLQKSFLEDDRENKVNLIIGSYEDPKHPYGGLFCVQKAQGLLLNDEMNKRYLPIRGLSLFLEGMRKLIFENSSSEFVTDVQALGGTGALHLGAKVFSMAYPSSRIYIPEQTWGNHVRIFSQQGLEVLRYPYYNSASRNLVFEETLACLESSPQYSMVLLQCCCHNPTGKDFTEEMWRSLAELMQERKLVPFFDTAYLGFGKGVADDKRPIEMFLQRGIPVFVAACASKNFSLYGERVGYFAAYSECHEDLRRISSVLDEKIRGEYSSPPRHGASIVSKVLSDSLLKKEWLSELEKIRQDIQKIREKFVQTMRSHVGHSFDFILSQRGFFGYPGFSEEQVQFLRLEKGIYTTSGARFNLKGITEENMDYVALGFAEAYQI</sequence>
<dbReference type="InterPro" id="IPR015421">
    <property type="entry name" value="PyrdxlP-dep_Trfase_major"/>
</dbReference>
<name>W8K1F1_9CHLA</name>
<dbReference type="Gene3D" id="3.90.1150.10">
    <property type="entry name" value="Aspartate Aminotransferase, domain 1"/>
    <property type="match status" value="1"/>
</dbReference>
<accession>W8K1F1</accession>
<dbReference type="NCBIfam" id="NF006719">
    <property type="entry name" value="PRK09257.1"/>
    <property type="match status" value="1"/>
</dbReference>
<dbReference type="AlphaFoldDB" id="W8K1F1"/>
<proteinExistence type="inferred from homology"/>
<reference evidence="8 9" key="1">
    <citation type="journal article" date="2014" name="Syst. Appl. Microbiol.">
        <title>Evidence for the existence of two new members of the family Chlamydiaceae and proposal of Chlamydia avium sp. nov. and Chlamydia gallinacea sp. nov.</title>
        <authorList>
            <person name="Sachse K."/>
            <person name="Laroucau K."/>
            <person name="Riege K."/>
            <person name="Wehner S."/>
            <person name="Dilcher M."/>
            <person name="Creasy H.H."/>
            <person name="Weidmann M."/>
            <person name="Myers G."/>
            <person name="Vorimore F."/>
            <person name="Vicari N."/>
            <person name="Magnino S."/>
            <person name="Liebler-Tenorio E."/>
            <person name="Ruettger A."/>
            <person name="Bavoil P.M."/>
            <person name="Hufert F.T."/>
            <person name="Rossello-Mora R."/>
            <person name="Marz M."/>
        </authorList>
    </citation>
    <scope>NUCLEOTIDE SEQUENCE [LARGE SCALE GENOMIC DNA]</scope>
    <source>
        <strain evidence="8 9">10DC88</strain>
    </source>
</reference>
<dbReference type="PATRIC" id="fig|1229831.3.peg.800"/>
<dbReference type="GO" id="GO:0006520">
    <property type="term" value="P:amino acid metabolic process"/>
    <property type="evidence" value="ECO:0007669"/>
    <property type="project" value="InterPro"/>
</dbReference>
<dbReference type="HOGENOM" id="CLU_032440_1_2_0"/>
<dbReference type="EC" id="2.6.1.1" evidence="8"/>
<keyword evidence="6" id="KW-0663">Pyridoxal phosphate</keyword>
<evidence type="ECO:0000256" key="6">
    <source>
        <dbReference type="ARBA" id="ARBA00022898"/>
    </source>
</evidence>
<evidence type="ECO:0000313" key="8">
    <source>
        <dbReference type="EMBL" id="AHK63652.1"/>
    </source>
</evidence>
<dbReference type="PANTHER" id="PTHR11879:SF22">
    <property type="entry name" value="ASPARTATE AMINOTRANSFERASE, MITOCHONDRIAL"/>
    <property type="match status" value="1"/>
</dbReference>
<dbReference type="GO" id="GO:0030170">
    <property type="term" value="F:pyridoxal phosphate binding"/>
    <property type="evidence" value="ECO:0007669"/>
    <property type="project" value="InterPro"/>
</dbReference>
<dbReference type="PRINTS" id="PR00799">
    <property type="entry name" value="TRANSAMINASE"/>
</dbReference>
<protein>
    <submittedName>
        <fullName evidence="8">Aspartate aminotransferase</fullName>
        <ecNumber evidence="8">2.6.1.1</ecNumber>
    </submittedName>
</protein>
<evidence type="ECO:0000256" key="2">
    <source>
        <dbReference type="ARBA" id="ARBA00007441"/>
    </source>
</evidence>
<evidence type="ECO:0000313" key="9">
    <source>
        <dbReference type="Proteomes" id="UP000019433"/>
    </source>
</evidence>
<dbReference type="CDD" id="cd00609">
    <property type="entry name" value="AAT_like"/>
    <property type="match status" value="1"/>
</dbReference>
<dbReference type="InterPro" id="IPR004839">
    <property type="entry name" value="Aminotransferase_I/II_large"/>
</dbReference>